<dbReference type="InterPro" id="IPR027417">
    <property type="entry name" value="P-loop_NTPase"/>
</dbReference>
<dbReference type="EMBL" id="KI968774">
    <property type="protein sequence ID" value="EUN24035.1"/>
    <property type="molecule type" value="Genomic_DNA"/>
</dbReference>
<dbReference type="Gene3D" id="3.40.50.300">
    <property type="entry name" value="P-loop containing nucleotide triphosphate hydrolases"/>
    <property type="match status" value="1"/>
</dbReference>
<dbReference type="HOGENOM" id="CLU_302278_0_0_1"/>
<sequence>MADSVLIAPLFDEAVAAIQSAVLQEHQLHFQNDANASLLLNELRRVSVNNGSVDQRVVVCSRKLTLFIRTLAPYFDLLSTCIKLQPEWISWFWGALQLVIKVICNRSWMQTMLKQKQMSSAYILLLEKVADMLEAIAHVLPPYQQIYETYSANTPDSNVKDEDFHLAALMSYVYADFVQLFLELYYVFCRGSQAHTVSWRPLDSRISRMEVRLAKHRRWLEKETQNDIQNYSDIAHHRKHYLDFLQNQDQIRGSDYLDHEGQRAVKRWRRVEKARNWLCNSPTTSQVDRRPRQYSPDSCAWFLQSSIYCKWRDQPFEKAVANDADYLLNSWQHRVLFVQAQIGFGKTFISHSVIENLTAEAEDPNICDEPPVIAHYRFSLIHSKHNHPDDALRSLSNQLLQLHRNDHSTLDAVCLLLRKTSFREHANTDEVLDVLTLLLRQHPTYIAIDGIDECSNTEVFLGLLARLCRGSDARVILFSRPDLKIPLEYQKWASDAPHVFSLKSSHNAMSIENYLTPELNRLADQGFFGISMDRTLIPQFAQAANGEFLWASMLLKLLQSPLISPEERLGLLFNVQSLKGLGSLYHTMIDALARHSPQKKRVIASTFRWLSHGIHHLDSAALQAALSIQSTDENETSHTMNIVNALEELSCGLLLVTNDAVSFAHASVRDFLQSSASHTSEFSLSNESGVHGRLAADCLSYLVYSVPKQPLGVLHPHNPPTPPAASASSGASQRTNSSGDSGYKSLSSSDGDNNHAVAPIALNPRNSSSRPNSIRTIPFDTHLPFLRYAALCWPIHLSRALTLSSHHSTATSTTDTLAYLPALSAFLCSRLAITSWVEASFRYSLPPTLTRLVGPLSDLKGEISPSTVRGRELRCVVGQMRILSERLAGLKRENEGVMRRNPSLIWQMDEPGEDAYWPVWEDVVASASVP</sequence>
<dbReference type="RefSeq" id="XP_014553596.1">
    <property type="nucleotide sequence ID" value="XM_014698110.1"/>
</dbReference>
<dbReference type="AlphaFoldDB" id="W7EDU6"/>
<dbReference type="OrthoDB" id="4772757at2759"/>
<name>W7EDU6_BIPV3</name>
<gene>
    <name evidence="4" type="ORF">COCVIDRAFT_18512</name>
</gene>
<feature type="domain" description="Nephrocystin 3-like N-terminal" evidence="3">
    <location>
        <begin position="298"/>
        <end position="480"/>
    </location>
</feature>
<evidence type="ECO:0000259" key="3">
    <source>
        <dbReference type="Pfam" id="PF24883"/>
    </source>
</evidence>
<proteinExistence type="predicted"/>
<evidence type="ECO:0000256" key="2">
    <source>
        <dbReference type="SAM" id="MobiDB-lite"/>
    </source>
</evidence>
<keyword evidence="1" id="KW-0677">Repeat</keyword>
<dbReference type="GeneID" id="26252200"/>
<feature type="compositionally biased region" description="Low complexity" evidence="2">
    <location>
        <begin position="724"/>
        <end position="751"/>
    </location>
</feature>
<organism evidence="4 5">
    <name type="scientific">Bipolaris victoriae (strain FI3)</name>
    <name type="common">Victoria blight of oats agent</name>
    <name type="synonym">Cochliobolus victoriae</name>
    <dbReference type="NCBI Taxonomy" id="930091"/>
    <lineage>
        <taxon>Eukaryota</taxon>
        <taxon>Fungi</taxon>
        <taxon>Dikarya</taxon>
        <taxon>Ascomycota</taxon>
        <taxon>Pezizomycotina</taxon>
        <taxon>Dothideomycetes</taxon>
        <taxon>Pleosporomycetidae</taxon>
        <taxon>Pleosporales</taxon>
        <taxon>Pleosporineae</taxon>
        <taxon>Pleosporaceae</taxon>
        <taxon>Bipolaris</taxon>
    </lineage>
</organism>
<dbReference type="InterPro" id="IPR056884">
    <property type="entry name" value="NPHP3-like_N"/>
</dbReference>
<evidence type="ECO:0000256" key="1">
    <source>
        <dbReference type="ARBA" id="ARBA00022737"/>
    </source>
</evidence>
<reference evidence="4 5" key="1">
    <citation type="journal article" date="2013" name="PLoS Genet.">
        <title>Comparative genome structure, secondary metabolite, and effector coding capacity across Cochliobolus pathogens.</title>
        <authorList>
            <person name="Condon B.J."/>
            <person name="Leng Y."/>
            <person name="Wu D."/>
            <person name="Bushley K.E."/>
            <person name="Ohm R.A."/>
            <person name="Otillar R."/>
            <person name="Martin J."/>
            <person name="Schackwitz W."/>
            <person name="Grimwood J."/>
            <person name="MohdZainudin N."/>
            <person name="Xue C."/>
            <person name="Wang R."/>
            <person name="Manning V.A."/>
            <person name="Dhillon B."/>
            <person name="Tu Z.J."/>
            <person name="Steffenson B.J."/>
            <person name="Salamov A."/>
            <person name="Sun H."/>
            <person name="Lowry S."/>
            <person name="LaButti K."/>
            <person name="Han J."/>
            <person name="Copeland A."/>
            <person name="Lindquist E."/>
            <person name="Barry K."/>
            <person name="Schmutz J."/>
            <person name="Baker S.E."/>
            <person name="Ciuffetti L.M."/>
            <person name="Grigoriev I.V."/>
            <person name="Zhong S."/>
            <person name="Turgeon B.G."/>
        </authorList>
    </citation>
    <scope>NUCLEOTIDE SEQUENCE [LARGE SCALE GENOMIC DNA]</scope>
    <source>
        <strain evidence="4 5">FI3</strain>
    </source>
</reference>
<evidence type="ECO:0000313" key="5">
    <source>
        <dbReference type="Proteomes" id="UP000054337"/>
    </source>
</evidence>
<dbReference type="PANTHER" id="PTHR10039:SF15">
    <property type="entry name" value="NACHT DOMAIN-CONTAINING PROTEIN"/>
    <property type="match status" value="1"/>
</dbReference>
<protein>
    <recommendedName>
        <fullName evidence="3">Nephrocystin 3-like N-terminal domain-containing protein</fullName>
    </recommendedName>
</protein>
<feature type="compositionally biased region" description="Low complexity" evidence="2">
    <location>
        <begin position="763"/>
        <end position="773"/>
    </location>
</feature>
<accession>W7EDU6</accession>
<dbReference type="Pfam" id="PF24883">
    <property type="entry name" value="NPHP3_N"/>
    <property type="match status" value="1"/>
</dbReference>
<evidence type="ECO:0000313" key="4">
    <source>
        <dbReference type="EMBL" id="EUN24035.1"/>
    </source>
</evidence>
<feature type="region of interest" description="Disordered" evidence="2">
    <location>
        <begin position="713"/>
        <end position="773"/>
    </location>
</feature>
<dbReference type="Proteomes" id="UP000054337">
    <property type="component" value="Unassembled WGS sequence"/>
</dbReference>
<dbReference type="PANTHER" id="PTHR10039">
    <property type="entry name" value="AMELOGENIN"/>
    <property type="match status" value="1"/>
</dbReference>
<keyword evidence="5" id="KW-1185">Reference proteome</keyword>